<evidence type="ECO:0000313" key="3">
    <source>
        <dbReference type="Proteomes" id="UP000664859"/>
    </source>
</evidence>
<dbReference type="EMBL" id="JAFCMP010000090">
    <property type="protein sequence ID" value="KAG5187429.1"/>
    <property type="molecule type" value="Genomic_DNA"/>
</dbReference>
<feature type="domain" description="Treble clef zinc finger" evidence="1">
    <location>
        <begin position="202"/>
        <end position="261"/>
    </location>
</feature>
<feature type="domain" description="Treble clef zinc finger" evidence="1">
    <location>
        <begin position="117"/>
        <end position="173"/>
    </location>
</feature>
<sequence>MAPFITIGSARVRKCPDISKSIMANPLLAAEYDAALNGGIEGEFIYKSCSVLLNWRHTCVDGSENTWAAAPADRSKGRNCRNCYRLNNIQDNFLTLNGERATICRNPEDSIMADDTLAAEYKPELNGGINGNLILKGCGIRVQWQHKCTDGVDHVWSATPKGRTQGRGCSRCDDLRYIFINADTRIRICEDPANSIMADPVLAAQYFPELNNGIDGVRIFSQCNAPVIWRHQCSHGCGETHTWSATVSNRTVFGRGCPHCVSCQCLV</sequence>
<protein>
    <recommendedName>
        <fullName evidence="1">Treble clef zinc finger domain-containing protein</fullName>
    </recommendedName>
</protein>
<dbReference type="Pfam" id="PF14311">
    <property type="entry name" value="DUF4379"/>
    <property type="match status" value="2"/>
</dbReference>
<reference evidence="2" key="1">
    <citation type="submission" date="2021-02" db="EMBL/GenBank/DDBJ databases">
        <title>First Annotated Genome of the Yellow-green Alga Tribonema minus.</title>
        <authorList>
            <person name="Mahan K.M."/>
        </authorList>
    </citation>
    <scope>NUCLEOTIDE SEQUENCE</scope>
    <source>
        <strain evidence="2">UTEX B ZZ1240</strain>
    </source>
</reference>
<organism evidence="2 3">
    <name type="scientific">Tribonema minus</name>
    <dbReference type="NCBI Taxonomy" id="303371"/>
    <lineage>
        <taxon>Eukaryota</taxon>
        <taxon>Sar</taxon>
        <taxon>Stramenopiles</taxon>
        <taxon>Ochrophyta</taxon>
        <taxon>PX clade</taxon>
        <taxon>Xanthophyceae</taxon>
        <taxon>Tribonematales</taxon>
        <taxon>Tribonemataceae</taxon>
        <taxon>Tribonema</taxon>
    </lineage>
</organism>
<name>A0A835ZBZ8_9STRA</name>
<dbReference type="Proteomes" id="UP000664859">
    <property type="component" value="Unassembled WGS sequence"/>
</dbReference>
<keyword evidence="3" id="KW-1185">Reference proteome</keyword>
<accession>A0A835ZBZ8</accession>
<dbReference type="InterPro" id="IPR025487">
    <property type="entry name" value="DUF4379"/>
</dbReference>
<evidence type="ECO:0000313" key="2">
    <source>
        <dbReference type="EMBL" id="KAG5187429.1"/>
    </source>
</evidence>
<comment type="caution">
    <text evidence="2">The sequence shown here is derived from an EMBL/GenBank/DDBJ whole genome shotgun (WGS) entry which is preliminary data.</text>
</comment>
<dbReference type="AlphaFoldDB" id="A0A835ZBZ8"/>
<proteinExistence type="predicted"/>
<gene>
    <name evidence="2" type="ORF">JKP88DRAFT_243937</name>
</gene>
<evidence type="ECO:0000259" key="1">
    <source>
        <dbReference type="Pfam" id="PF14311"/>
    </source>
</evidence>